<dbReference type="PROSITE" id="PS50206">
    <property type="entry name" value="RHODANESE_3"/>
    <property type="match status" value="1"/>
</dbReference>
<evidence type="ECO:0000259" key="1">
    <source>
        <dbReference type="PROSITE" id="PS50206"/>
    </source>
</evidence>
<evidence type="ECO:0000313" key="2">
    <source>
        <dbReference type="EMBL" id="PSR20166.1"/>
    </source>
</evidence>
<dbReference type="InterPro" id="IPR036873">
    <property type="entry name" value="Rhodanese-like_dom_sf"/>
</dbReference>
<gene>
    <name evidence="2" type="ORF">C7B45_16235</name>
</gene>
<dbReference type="PANTHER" id="PTHR45431">
    <property type="entry name" value="RHODANESE-LIKE DOMAIN-CONTAINING PROTEIN 15, CHLOROPLASTIC"/>
    <property type="match status" value="1"/>
</dbReference>
<dbReference type="EMBL" id="PXYV01000081">
    <property type="protein sequence ID" value="PSR20166.1"/>
    <property type="molecule type" value="Genomic_DNA"/>
</dbReference>
<dbReference type="PANTHER" id="PTHR45431:SF3">
    <property type="entry name" value="RHODANESE-LIKE DOMAIN-CONTAINING PROTEIN 15, CHLOROPLASTIC"/>
    <property type="match status" value="1"/>
</dbReference>
<feature type="domain" description="Rhodanese" evidence="1">
    <location>
        <begin position="25"/>
        <end position="113"/>
    </location>
</feature>
<accession>A0A2T2WD59</accession>
<proteinExistence type="predicted"/>
<dbReference type="CDD" id="cd00158">
    <property type="entry name" value="RHOD"/>
    <property type="match status" value="1"/>
</dbReference>
<dbReference type="InterPro" id="IPR001763">
    <property type="entry name" value="Rhodanese-like_dom"/>
</dbReference>
<dbReference type="AlphaFoldDB" id="A0A2T2WD59"/>
<sequence>MNFTNLFRHPSGLVDLTPDELEGRLGPSVLVIDVRTHWEYARGHIAGAISIPLGREDQVVQRWSPDSPLVLVCKTGHRSQAAAATLFARGFEQISHLAGGMDAWRLARKPTTLD</sequence>
<dbReference type="SMART" id="SM00450">
    <property type="entry name" value="RHOD"/>
    <property type="match status" value="1"/>
</dbReference>
<dbReference type="SUPFAM" id="SSF52821">
    <property type="entry name" value="Rhodanese/Cell cycle control phosphatase"/>
    <property type="match status" value="1"/>
</dbReference>
<dbReference type="Proteomes" id="UP000241848">
    <property type="component" value="Unassembled WGS sequence"/>
</dbReference>
<name>A0A2T2WD59_9FIRM</name>
<dbReference type="Gene3D" id="3.40.250.10">
    <property type="entry name" value="Rhodanese-like domain"/>
    <property type="match status" value="1"/>
</dbReference>
<dbReference type="Pfam" id="PF00581">
    <property type="entry name" value="Rhodanese"/>
    <property type="match status" value="1"/>
</dbReference>
<organism evidence="2 3">
    <name type="scientific">Sulfobacillus acidophilus</name>
    <dbReference type="NCBI Taxonomy" id="53633"/>
    <lineage>
        <taxon>Bacteria</taxon>
        <taxon>Bacillati</taxon>
        <taxon>Bacillota</taxon>
        <taxon>Clostridia</taxon>
        <taxon>Eubacteriales</taxon>
        <taxon>Clostridiales Family XVII. Incertae Sedis</taxon>
        <taxon>Sulfobacillus</taxon>
    </lineage>
</organism>
<evidence type="ECO:0000313" key="3">
    <source>
        <dbReference type="Proteomes" id="UP000241848"/>
    </source>
</evidence>
<protein>
    <submittedName>
        <fullName evidence="2">Rhodanese-like domain-containing protein</fullName>
    </submittedName>
</protein>
<comment type="caution">
    <text evidence="2">The sequence shown here is derived from an EMBL/GenBank/DDBJ whole genome shotgun (WGS) entry which is preliminary data.</text>
</comment>
<reference evidence="2 3" key="1">
    <citation type="journal article" date="2014" name="BMC Genomics">
        <title>Comparison of environmental and isolate Sulfobacillus genomes reveals diverse carbon, sulfur, nitrogen, and hydrogen metabolisms.</title>
        <authorList>
            <person name="Justice N.B."/>
            <person name="Norman A."/>
            <person name="Brown C.T."/>
            <person name="Singh A."/>
            <person name="Thomas B.C."/>
            <person name="Banfield J.F."/>
        </authorList>
    </citation>
    <scope>NUCLEOTIDE SEQUENCE [LARGE SCALE GENOMIC DNA]</scope>
    <source>
        <strain evidence="2">AMDSBA3</strain>
    </source>
</reference>
<dbReference type="InterPro" id="IPR052367">
    <property type="entry name" value="Thiosulfate_ST/Rhodanese-like"/>
</dbReference>